<protein>
    <submittedName>
        <fullName evidence="2">Uncharacterized protein</fullName>
    </submittedName>
</protein>
<keyword evidence="1" id="KW-0812">Transmembrane</keyword>
<comment type="caution">
    <text evidence="2">The sequence shown here is derived from an EMBL/GenBank/DDBJ whole genome shotgun (WGS) entry which is preliminary data.</text>
</comment>
<dbReference type="AlphaFoldDB" id="A0A923HJ52"/>
<reference evidence="2" key="1">
    <citation type="submission" date="2020-08" db="EMBL/GenBank/DDBJ databases">
        <title>Novel species isolated from subtropical streams in China.</title>
        <authorList>
            <person name="Lu H."/>
        </authorList>
    </citation>
    <scope>NUCLEOTIDE SEQUENCE</scope>
    <source>
        <strain evidence="2">KACC 12607</strain>
    </source>
</reference>
<dbReference type="Proteomes" id="UP000634011">
    <property type="component" value="Unassembled WGS sequence"/>
</dbReference>
<feature type="transmembrane region" description="Helical" evidence="1">
    <location>
        <begin position="71"/>
        <end position="97"/>
    </location>
</feature>
<keyword evidence="3" id="KW-1185">Reference proteome</keyword>
<dbReference type="EMBL" id="JACOFV010000014">
    <property type="protein sequence ID" value="MBC3863373.1"/>
    <property type="molecule type" value="Genomic_DNA"/>
</dbReference>
<feature type="transmembrane region" description="Helical" evidence="1">
    <location>
        <begin position="37"/>
        <end position="59"/>
    </location>
</feature>
<evidence type="ECO:0000256" key="1">
    <source>
        <dbReference type="SAM" id="Phobius"/>
    </source>
</evidence>
<evidence type="ECO:0000313" key="2">
    <source>
        <dbReference type="EMBL" id="MBC3863373.1"/>
    </source>
</evidence>
<organism evidence="2 3">
    <name type="scientific">Undibacterium jejuense</name>
    <dbReference type="NCBI Taxonomy" id="1344949"/>
    <lineage>
        <taxon>Bacteria</taxon>
        <taxon>Pseudomonadati</taxon>
        <taxon>Pseudomonadota</taxon>
        <taxon>Betaproteobacteria</taxon>
        <taxon>Burkholderiales</taxon>
        <taxon>Oxalobacteraceae</taxon>
        <taxon>Undibacterium</taxon>
    </lineage>
</organism>
<sequence length="142" mass="15929">MERNDNPQLRRKLERKVSLDTMPDFAGNSPLLLMEGCMYGICSGSLIGAISFWLCHAVLGNPVSAPILSSSILALCFGAFSGAFIGTLFGTSLAYFVNSKKVRNFEESLQIPFDHGLYPDEIQDNFDYIQQWKYQRGEYSKI</sequence>
<keyword evidence="1" id="KW-1133">Transmembrane helix</keyword>
<evidence type="ECO:0000313" key="3">
    <source>
        <dbReference type="Proteomes" id="UP000634011"/>
    </source>
</evidence>
<gene>
    <name evidence="2" type="ORF">H8K32_14810</name>
</gene>
<proteinExistence type="predicted"/>
<accession>A0A923HJ52</accession>
<keyword evidence="1" id="KW-0472">Membrane</keyword>
<name>A0A923HJ52_9BURK</name>
<dbReference type="RefSeq" id="WP_186913317.1">
    <property type="nucleotide sequence ID" value="NZ_JACOFV010000014.1"/>
</dbReference>